<dbReference type="Proteomes" id="UP001652625">
    <property type="component" value="Chromosome 02"/>
</dbReference>
<evidence type="ECO:0000313" key="2">
    <source>
        <dbReference type="Proteomes" id="UP001652625"/>
    </source>
</evidence>
<dbReference type="PANTHER" id="PTHR34153:SF2">
    <property type="entry name" value="SI:CH211-262H13.3-RELATED"/>
    <property type="match status" value="1"/>
</dbReference>
<reference evidence="3" key="2">
    <citation type="submission" date="2025-08" db="UniProtKB">
        <authorList>
            <consortium name="RefSeq"/>
        </authorList>
    </citation>
    <scope>IDENTIFICATION</scope>
</reference>
<keyword evidence="2" id="KW-1185">Reference proteome</keyword>
<feature type="compositionally biased region" description="Polar residues" evidence="1">
    <location>
        <begin position="168"/>
        <end position="189"/>
    </location>
</feature>
<sequence length="475" mass="53138">MSSIFGWASSSFPIASYLNIRKNLLESRERSTVKLFEKKKMSSGPFVVVEFVDEQSVEVMPKSWIVYENEQLFGYWPRKDPVCRVKKSELPDPKWPLYKIRAFGAAVESYSKASNLAKKALVMSNVEDTDKNKETSSDIEDETSSGDHSPPRKKIQLISAQRYNAKQSKVTFTETSSGDHSPLSKNINLPSAPKYSAKQNNGKNASLQSSNASLQEQTAVSSQVFQHARNAAVSAAANIIHSPSASVSQVNLARIASTDRMSCENASIRRPFIGETMVKSLTESKNCGRAGENTAGTHAMKLDIIIENQEEIKAMLRSLVAVSRDDVSDDVFPQKMKNEHELRQLEIKLKDPSFRKKMINYFGSLGGRNCKDVIRRIMRTTATNQLWSFFSFNGRKGKLSFESCLLCQVVMKACKKIIKDANDQKIEDEIREVLKHAPNRPGGVNYEAKVVTNTPKKDVCLLRQAEESSDSENTN</sequence>
<reference evidence="2" key="1">
    <citation type="submission" date="2025-05" db="UniProtKB">
        <authorList>
            <consortium name="RefSeq"/>
        </authorList>
    </citation>
    <scope>NUCLEOTIDE SEQUENCE [LARGE SCALE GENOMIC DNA]</scope>
</reference>
<dbReference type="GeneID" id="136076175"/>
<proteinExistence type="predicted"/>
<accession>A0ABM4BA02</accession>
<feature type="region of interest" description="Disordered" evidence="1">
    <location>
        <begin position="128"/>
        <end position="153"/>
    </location>
</feature>
<dbReference type="PANTHER" id="PTHR34153">
    <property type="entry name" value="SI:CH211-262H13.3-RELATED-RELATED"/>
    <property type="match status" value="1"/>
</dbReference>
<gene>
    <name evidence="3" type="primary">LOC136076175</name>
</gene>
<evidence type="ECO:0000256" key="1">
    <source>
        <dbReference type="SAM" id="MobiDB-lite"/>
    </source>
</evidence>
<dbReference type="RefSeq" id="XP_065645721.1">
    <property type="nucleotide sequence ID" value="XM_065789649.1"/>
</dbReference>
<feature type="region of interest" description="Disordered" evidence="1">
    <location>
        <begin position="168"/>
        <end position="214"/>
    </location>
</feature>
<protein>
    <submittedName>
        <fullName evidence="3">Uncharacterized protein LOC136076175</fullName>
    </submittedName>
</protein>
<evidence type="ECO:0000313" key="3">
    <source>
        <dbReference type="RefSeq" id="XP_065645721.1"/>
    </source>
</evidence>
<feature type="compositionally biased region" description="Polar residues" evidence="1">
    <location>
        <begin position="197"/>
        <end position="214"/>
    </location>
</feature>
<name>A0ABM4BA02_HYDVU</name>
<organism evidence="2 3">
    <name type="scientific">Hydra vulgaris</name>
    <name type="common">Hydra</name>
    <name type="synonym">Hydra attenuata</name>
    <dbReference type="NCBI Taxonomy" id="6087"/>
    <lineage>
        <taxon>Eukaryota</taxon>
        <taxon>Metazoa</taxon>
        <taxon>Cnidaria</taxon>
        <taxon>Hydrozoa</taxon>
        <taxon>Hydroidolina</taxon>
        <taxon>Anthoathecata</taxon>
        <taxon>Aplanulata</taxon>
        <taxon>Hydridae</taxon>
        <taxon>Hydra</taxon>
    </lineage>
</organism>